<keyword evidence="4" id="KW-0808">Transferase</keyword>
<dbReference type="Pfam" id="PF04464">
    <property type="entry name" value="Glyphos_transf"/>
    <property type="match status" value="1"/>
</dbReference>
<dbReference type="InterPro" id="IPR043148">
    <property type="entry name" value="TagF_C"/>
</dbReference>
<dbReference type="GO" id="GO:0047355">
    <property type="term" value="F:CDP-glycerol glycerophosphotransferase activity"/>
    <property type="evidence" value="ECO:0007669"/>
    <property type="project" value="InterPro"/>
</dbReference>
<dbReference type="InterPro" id="IPR051612">
    <property type="entry name" value="Teichoic_Acid_Biosynth"/>
</dbReference>
<comment type="subcellular location">
    <subcellularLocation>
        <location evidence="1">Cell membrane</location>
        <topology evidence="1">Peripheral membrane protein</topology>
    </subcellularLocation>
</comment>
<keyword evidence="6" id="KW-0472">Membrane</keyword>
<dbReference type="Gene3D" id="3.40.50.11820">
    <property type="match status" value="1"/>
</dbReference>
<accession>A0A9W6B141</accession>
<reference evidence="7" key="1">
    <citation type="submission" date="2022-07" db="EMBL/GenBank/DDBJ databases">
        <authorList>
            <person name="Kouya T."/>
            <person name="Ishiyama Y."/>
        </authorList>
    </citation>
    <scope>NUCLEOTIDE SEQUENCE</scope>
    <source>
        <strain evidence="7">WR16-4</strain>
    </source>
</reference>
<keyword evidence="8" id="KW-1185">Reference proteome</keyword>
<dbReference type="GO" id="GO:0005886">
    <property type="term" value="C:plasma membrane"/>
    <property type="evidence" value="ECO:0007669"/>
    <property type="project" value="UniProtKB-SubCell"/>
</dbReference>
<dbReference type="GO" id="GO:0019350">
    <property type="term" value="P:teichoic acid biosynthetic process"/>
    <property type="evidence" value="ECO:0007669"/>
    <property type="project" value="UniProtKB-KW"/>
</dbReference>
<evidence type="ECO:0000256" key="5">
    <source>
        <dbReference type="ARBA" id="ARBA00022944"/>
    </source>
</evidence>
<dbReference type="InterPro" id="IPR007554">
    <property type="entry name" value="Glycerophosphate_synth"/>
</dbReference>
<name>A0A9W6B141_9LACO</name>
<evidence type="ECO:0000256" key="1">
    <source>
        <dbReference type="ARBA" id="ARBA00004202"/>
    </source>
</evidence>
<comment type="caution">
    <text evidence="7">The sequence shown here is derived from an EMBL/GenBank/DDBJ whole genome shotgun (WGS) entry which is preliminary data.</text>
</comment>
<dbReference type="PANTHER" id="PTHR37316:SF3">
    <property type="entry name" value="TEICHOIC ACID GLYCEROL-PHOSPHATE TRANSFERASE"/>
    <property type="match status" value="1"/>
</dbReference>
<keyword evidence="3" id="KW-1003">Cell membrane</keyword>
<protein>
    <submittedName>
        <fullName evidence="7">CDP-glycerol glycerophosphotransferase</fullName>
    </submittedName>
</protein>
<dbReference type="AlphaFoldDB" id="A0A9W6B141"/>
<evidence type="ECO:0000313" key="8">
    <source>
        <dbReference type="Proteomes" id="UP001144204"/>
    </source>
</evidence>
<keyword evidence="5" id="KW-0777">Teichoic acid biosynthesis</keyword>
<gene>
    <name evidence="7" type="primary">tagF1</name>
    <name evidence="7" type="ORF">WR164_08960</name>
</gene>
<dbReference type="Gene3D" id="3.40.50.12580">
    <property type="match status" value="1"/>
</dbReference>
<evidence type="ECO:0000313" key="7">
    <source>
        <dbReference type="EMBL" id="GLB46917.1"/>
    </source>
</evidence>
<dbReference type="InterPro" id="IPR043149">
    <property type="entry name" value="TagF_N"/>
</dbReference>
<evidence type="ECO:0000256" key="4">
    <source>
        <dbReference type="ARBA" id="ARBA00022679"/>
    </source>
</evidence>
<dbReference type="RefSeq" id="WP_286136379.1">
    <property type="nucleotide sequence ID" value="NZ_BRPL01000002.1"/>
</dbReference>
<evidence type="ECO:0000256" key="3">
    <source>
        <dbReference type="ARBA" id="ARBA00022475"/>
    </source>
</evidence>
<organism evidence="7 8">
    <name type="scientific">Philodulcilactobacillus myokoensis</name>
    <dbReference type="NCBI Taxonomy" id="2929573"/>
    <lineage>
        <taxon>Bacteria</taxon>
        <taxon>Bacillati</taxon>
        <taxon>Bacillota</taxon>
        <taxon>Bacilli</taxon>
        <taxon>Lactobacillales</taxon>
        <taxon>Lactobacillaceae</taxon>
        <taxon>Philodulcilactobacillus</taxon>
    </lineage>
</organism>
<proteinExistence type="inferred from homology"/>
<dbReference type="PANTHER" id="PTHR37316">
    <property type="entry name" value="TEICHOIC ACID GLYCEROL-PHOSPHATE PRIMASE"/>
    <property type="match status" value="1"/>
</dbReference>
<dbReference type="Proteomes" id="UP001144204">
    <property type="component" value="Unassembled WGS sequence"/>
</dbReference>
<reference evidence="7" key="2">
    <citation type="journal article" date="2023" name="PLoS ONE">
        <title>Philodulcilactobacillus myokoensis gen. nov., sp. nov., a fructophilic, acidophilic, and agar-phobic lactic acid bacterium isolated from fermented vegetable extracts.</title>
        <authorList>
            <person name="Kouya T."/>
            <person name="Ishiyama Y."/>
            <person name="Ohashi S."/>
            <person name="Kumakubo R."/>
            <person name="Yamazaki T."/>
            <person name="Otaki T."/>
        </authorList>
    </citation>
    <scope>NUCLEOTIDE SEQUENCE</scope>
    <source>
        <strain evidence="7">WR16-4</strain>
    </source>
</reference>
<comment type="similarity">
    <text evidence="2">Belongs to the CDP-glycerol glycerophosphotransferase family.</text>
</comment>
<sequence length="410" mass="48813">MNLNNLKLEFVRAVKLLIRIGLIVINDGFICLPVKKDLIIFESFNGKDISDNPAAIYRQLIRDYPSKANNLYFGIKPSQYRKIHQKYPNIKLLKRFMPKWIWYTARANFWIFNSRMPIWWHKNKKTIYIQTWHGTPLKKLGLDIQNVSIPGTTTKKYKRNFAKESSRWDTLIAPNLYSEKIFKRAFAFKNHFIRSGYPRNDVLYQDNVGDKIKSLKQRLVGDANATIITYAPTWRDDDYRSKGSYRFELPFDLNQFFKHVDRNTKLIIRPHYLIKDRINIKGFEKRVKILSEGDINQIYLASDMLITDYSSVMFDYANLKRPMLFYAYDLEHYDDQLRGFYFNYKKDVPGPLVTKADDLYHQLDIFTNDGGFKNYQTKLDRFHQKYCSWEHINSSEAIVRLLKENGYGRE</sequence>
<dbReference type="SUPFAM" id="SSF53756">
    <property type="entry name" value="UDP-Glycosyltransferase/glycogen phosphorylase"/>
    <property type="match status" value="1"/>
</dbReference>
<evidence type="ECO:0000256" key="2">
    <source>
        <dbReference type="ARBA" id="ARBA00010488"/>
    </source>
</evidence>
<dbReference type="EMBL" id="BRPL01000002">
    <property type="protein sequence ID" value="GLB46917.1"/>
    <property type="molecule type" value="Genomic_DNA"/>
</dbReference>
<evidence type="ECO:0000256" key="6">
    <source>
        <dbReference type="ARBA" id="ARBA00023136"/>
    </source>
</evidence>